<name>A0ACB8QX25_9AGAM</name>
<dbReference type="EMBL" id="MU273472">
    <property type="protein sequence ID" value="KAI0036358.1"/>
    <property type="molecule type" value="Genomic_DNA"/>
</dbReference>
<organism evidence="1 2">
    <name type="scientific">Vararia minispora EC-137</name>
    <dbReference type="NCBI Taxonomy" id="1314806"/>
    <lineage>
        <taxon>Eukaryota</taxon>
        <taxon>Fungi</taxon>
        <taxon>Dikarya</taxon>
        <taxon>Basidiomycota</taxon>
        <taxon>Agaricomycotina</taxon>
        <taxon>Agaricomycetes</taxon>
        <taxon>Russulales</taxon>
        <taxon>Lachnocladiaceae</taxon>
        <taxon>Vararia</taxon>
    </lineage>
</organism>
<proteinExistence type="predicted"/>
<evidence type="ECO:0000313" key="2">
    <source>
        <dbReference type="Proteomes" id="UP000814128"/>
    </source>
</evidence>
<protein>
    <submittedName>
        <fullName evidence="1">Uncharacterized protein</fullName>
    </submittedName>
</protein>
<dbReference type="Proteomes" id="UP000814128">
    <property type="component" value="Unassembled WGS sequence"/>
</dbReference>
<evidence type="ECO:0000313" key="1">
    <source>
        <dbReference type="EMBL" id="KAI0036358.1"/>
    </source>
</evidence>
<comment type="caution">
    <text evidence="1">The sequence shown here is derived from an EMBL/GenBank/DDBJ whole genome shotgun (WGS) entry which is preliminary data.</text>
</comment>
<gene>
    <name evidence="1" type="ORF">K488DRAFT_67680</name>
</gene>
<sequence length="163" mass="17543">MRALNYLLTARTVDWTHGRNVHRDWQPARSGVGLQGRNLALRHAPAPAVQVWVHTTCTATRSWYTTPARQDTAAHTAPSVARCGPLRAGRLLFAGNSRDSGDGEPGFGNSGSEQARVGHPSSYTKSGIWDGALQRARIEPTEGEGVANGLRSLEHSRRGGSPI</sequence>
<reference evidence="1" key="2">
    <citation type="journal article" date="2022" name="New Phytol.">
        <title>Evolutionary transition to the ectomycorrhizal habit in the genomes of a hyperdiverse lineage of mushroom-forming fungi.</title>
        <authorList>
            <person name="Looney B."/>
            <person name="Miyauchi S."/>
            <person name="Morin E."/>
            <person name="Drula E."/>
            <person name="Courty P.E."/>
            <person name="Kohler A."/>
            <person name="Kuo A."/>
            <person name="LaButti K."/>
            <person name="Pangilinan J."/>
            <person name="Lipzen A."/>
            <person name="Riley R."/>
            <person name="Andreopoulos W."/>
            <person name="He G."/>
            <person name="Johnson J."/>
            <person name="Nolan M."/>
            <person name="Tritt A."/>
            <person name="Barry K.W."/>
            <person name="Grigoriev I.V."/>
            <person name="Nagy L.G."/>
            <person name="Hibbett D."/>
            <person name="Henrissat B."/>
            <person name="Matheny P.B."/>
            <person name="Labbe J."/>
            <person name="Martin F.M."/>
        </authorList>
    </citation>
    <scope>NUCLEOTIDE SEQUENCE</scope>
    <source>
        <strain evidence="1">EC-137</strain>
    </source>
</reference>
<keyword evidence="2" id="KW-1185">Reference proteome</keyword>
<reference evidence="1" key="1">
    <citation type="submission" date="2021-02" db="EMBL/GenBank/DDBJ databases">
        <authorList>
            <consortium name="DOE Joint Genome Institute"/>
            <person name="Ahrendt S."/>
            <person name="Looney B.P."/>
            <person name="Miyauchi S."/>
            <person name="Morin E."/>
            <person name="Drula E."/>
            <person name="Courty P.E."/>
            <person name="Chicoki N."/>
            <person name="Fauchery L."/>
            <person name="Kohler A."/>
            <person name="Kuo A."/>
            <person name="Labutti K."/>
            <person name="Pangilinan J."/>
            <person name="Lipzen A."/>
            <person name="Riley R."/>
            <person name="Andreopoulos W."/>
            <person name="He G."/>
            <person name="Johnson J."/>
            <person name="Barry K.W."/>
            <person name="Grigoriev I.V."/>
            <person name="Nagy L."/>
            <person name="Hibbett D."/>
            <person name="Henrissat B."/>
            <person name="Matheny P.B."/>
            <person name="Labbe J."/>
            <person name="Martin F."/>
        </authorList>
    </citation>
    <scope>NUCLEOTIDE SEQUENCE</scope>
    <source>
        <strain evidence="1">EC-137</strain>
    </source>
</reference>
<accession>A0ACB8QX25</accession>